<feature type="region of interest" description="Disordered" evidence="4">
    <location>
        <begin position="359"/>
        <end position="391"/>
    </location>
</feature>
<evidence type="ECO:0000259" key="5">
    <source>
        <dbReference type="PROSITE" id="PS51109"/>
    </source>
</evidence>
<dbReference type="GO" id="GO:0016787">
    <property type="term" value="F:hydrolase activity"/>
    <property type="evidence" value="ECO:0007669"/>
    <property type="project" value="UniProtKB-KW"/>
</dbReference>
<dbReference type="Gene3D" id="1.10.530.10">
    <property type="match status" value="1"/>
</dbReference>
<dbReference type="KEGG" id="sals:SLNWT_4439"/>
<dbReference type="Pfam" id="PF07501">
    <property type="entry name" value="G5"/>
    <property type="match status" value="1"/>
</dbReference>
<sequence>MVSSNTKCRNSKESHDRQPVPAPEAGHRPHAGRATGHVRRRKGKVPCAAKQPAVCLTKPADGPVLARRLPEPRPAGPTGPGPGPVRRPLPTRRVTVRRLLPPALVVAALAAGTCVALAQDKTVQLSIEGERRTLHTTADHVGELLAKEGIEVEEHDVVAPGPGAELHDGDTVAVRYRRPVTFNLDGRAVTSWTVQRTVRGALREAGVRAEGAYLSAPVSRGIDRRGLALDVRTAREFTIVADGDRRTVRTNAATVAEAVHRAGIRLRGEDITSLALSAFPRAGQTVTVTRIRTTTEVREQDVPFPVRRKKDGGLLRGSEVVQQDGRKGRERVTYRVRTVDGERQKPQRLHAERLREPRPEVVRTGTKKRPPAERPHIPAAGAPVHIPRSSGGPNWAALAQCESGGRPGAVDPSGTYGGLYQFDARTWQSLGGTGLPQHASPEEQTARAKQLYAKRGAQPWPVCGARL</sequence>
<dbReference type="AlphaFoldDB" id="A0A0B5EZR3"/>
<dbReference type="SMART" id="SM01208">
    <property type="entry name" value="G5"/>
    <property type="match status" value="1"/>
</dbReference>
<dbReference type="Proteomes" id="UP000031523">
    <property type="component" value="Chromosome"/>
</dbReference>
<dbReference type="CDD" id="cd13925">
    <property type="entry name" value="RPF"/>
    <property type="match status" value="1"/>
</dbReference>
<organism evidence="6 7">
    <name type="scientific">Streptomyces albus (strain ATCC 21838 / DSM 41398 / FERM P-419 / JCM 4703 / NBRC 107858)</name>
    <dbReference type="NCBI Taxonomy" id="1081613"/>
    <lineage>
        <taxon>Bacteria</taxon>
        <taxon>Bacillati</taxon>
        <taxon>Actinomycetota</taxon>
        <taxon>Actinomycetes</taxon>
        <taxon>Kitasatosporales</taxon>
        <taxon>Streptomycetaceae</taxon>
        <taxon>Streptomyces</taxon>
    </lineage>
</organism>
<feature type="compositionally biased region" description="Pro residues" evidence="4">
    <location>
        <begin position="72"/>
        <end position="87"/>
    </location>
</feature>
<feature type="region of interest" description="Disordered" evidence="4">
    <location>
        <begin position="1"/>
        <end position="89"/>
    </location>
</feature>
<gene>
    <name evidence="6" type="ORF">SLNWT_4439</name>
</gene>
<dbReference type="Pfam" id="PF06737">
    <property type="entry name" value="Transglycosylas"/>
    <property type="match status" value="1"/>
</dbReference>
<dbReference type="Gene3D" id="2.20.230.10">
    <property type="entry name" value="Resuscitation-promoting factor rpfb"/>
    <property type="match status" value="1"/>
</dbReference>
<dbReference type="InterPro" id="IPR007137">
    <property type="entry name" value="DUF348"/>
</dbReference>
<protein>
    <recommendedName>
        <fullName evidence="5">G5 domain-containing protein</fullName>
    </recommendedName>
</protein>
<feature type="domain" description="G5" evidence="5">
    <location>
        <begin position="288"/>
        <end position="368"/>
    </location>
</feature>
<dbReference type="Pfam" id="PF03990">
    <property type="entry name" value="DUF348"/>
    <property type="match status" value="3"/>
</dbReference>
<name>A0A0B5EZR3_STRA4</name>
<dbReference type="InterPro" id="IPR023346">
    <property type="entry name" value="Lysozyme-like_dom_sf"/>
</dbReference>
<evidence type="ECO:0000313" key="6">
    <source>
        <dbReference type="EMBL" id="AJE84815.1"/>
    </source>
</evidence>
<accession>A0A0B5EZR3</accession>
<dbReference type="InterPro" id="IPR011098">
    <property type="entry name" value="G5_dom"/>
</dbReference>
<dbReference type="PANTHER" id="PTHR39160">
    <property type="entry name" value="CELL WALL-BINDING PROTEIN YOCH"/>
    <property type="match status" value="1"/>
</dbReference>
<keyword evidence="2" id="KW-0732">Signal</keyword>
<keyword evidence="3" id="KW-0378">Hydrolase</keyword>
<reference evidence="6 7" key="1">
    <citation type="submission" date="2015-01" db="EMBL/GenBank/DDBJ databases">
        <title>Enhanced salinomycin production by adjusting the supply of polyketide extender units in Streptomyce albus DSM 41398.</title>
        <authorList>
            <person name="Lu C."/>
        </authorList>
    </citation>
    <scope>NUCLEOTIDE SEQUENCE [LARGE SCALE GENOMIC DNA]</scope>
    <source>
        <strain evidence="7">ATCC 21838 / DSM 41398 / FERM P-419 / JCM 4703 / NBRC 107858</strain>
    </source>
</reference>
<dbReference type="PANTHER" id="PTHR39160:SF4">
    <property type="entry name" value="RESUSCITATION-PROMOTING FACTOR RPFB"/>
    <property type="match status" value="1"/>
</dbReference>
<dbReference type="PROSITE" id="PS51109">
    <property type="entry name" value="G5"/>
    <property type="match status" value="1"/>
</dbReference>
<evidence type="ECO:0000256" key="3">
    <source>
        <dbReference type="ARBA" id="ARBA00022801"/>
    </source>
</evidence>
<evidence type="ECO:0000256" key="2">
    <source>
        <dbReference type="ARBA" id="ARBA00022729"/>
    </source>
</evidence>
<evidence type="ECO:0000256" key="1">
    <source>
        <dbReference type="ARBA" id="ARBA00010830"/>
    </source>
</evidence>
<comment type="similarity">
    <text evidence="1">Belongs to the transglycosylase family. Rpf subfamily.</text>
</comment>
<keyword evidence="7" id="KW-1185">Reference proteome</keyword>
<dbReference type="SUPFAM" id="SSF53955">
    <property type="entry name" value="Lysozyme-like"/>
    <property type="match status" value="1"/>
</dbReference>
<feature type="compositionally biased region" description="Basic residues" evidence="4">
    <location>
        <begin position="28"/>
        <end position="44"/>
    </location>
</feature>
<evidence type="ECO:0000313" key="7">
    <source>
        <dbReference type="Proteomes" id="UP000031523"/>
    </source>
</evidence>
<evidence type="ECO:0000256" key="4">
    <source>
        <dbReference type="SAM" id="MobiDB-lite"/>
    </source>
</evidence>
<proteinExistence type="inferred from homology"/>
<dbReference type="InterPro" id="IPR051933">
    <property type="entry name" value="Resuscitation_pf_RpfB"/>
</dbReference>
<dbReference type="InterPro" id="IPR010618">
    <property type="entry name" value="RPF"/>
</dbReference>
<dbReference type="EMBL" id="CP010519">
    <property type="protein sequence ID" value="AJE84815.1"/>
    <property type="molecule type" value="Genomic_DNA"/>
</dbReference>